<evidence type="ECO:0000256" key="1">
    <source>
        <dbReference type="ARBA" id="ARBA00004123"/>
    </source>
</evidence>
<dbReference type="GO" id="GO:0000350">
    <property type="term" value="P:generation of catalytic spliceosome for second transesterification step"/>
    <property type="evidence" value="ECO:0007669"/>
    <property type="project" value="TreeGrafter"/>
</dbReference>
<evidence type="ECO:0000256" key="3">
    <source>
        <dbReference type="ARBA" id="ARBA00018242"/>
    </source>
</evidence>
<dbReference type="FunFam" id="1.20.940.10:FF:000004">
    <property type="entry name" value="Pre-mRNA-splicing factor 18"/>
    <property type="match status" value="1"/>
</dbReference>
<dbReference type="OrthoDB" id="10261918at2759"/>
<keyword evidence="6" id="KW-0508">mRNA splicing</keyword>
<dbReference type="PANTHER" id="PTHR13007:SF19">
    <property type="entry name" value="PRE-MRNA-SPLICING FACTOR 18"/>
    <property type="match status" value="1"/>
</dbReference>
<dbReference type="Pfam" id="PF08799">
    <property type="entry name" value="PRP4"/>
    <property type="match status" value="1"/>
</dbReference>
<comment type="similarity">
    <text evidence="2">Belongs to the PRP18 family.</text>
</comment>
<gene>
    <name evidence="10" type="ORF">ZIOFF_024975</name>
</gene>
<feature type="region of interest" description="Disordered" evidence="8">
    <location>
        <begin position="146"/>
        <end position="173"/>
    </location>
</feature>
<feature type="domain" description="Pre-mRNA processing factor 4 (PRP4)-like" evidence="9">
    <location>
        <begin position="82"/>
        <end position="133"/>
    </location>
</feature>
<dbReference type="Pfam" id="PF02840">
    <property type="entry name" value="Prp18"/>
    <property type="match status" value="1"/>
</dbReference>
<sequence>MDLLKRELQRKRKALEDDFGGRKLLRRSEIEHKETQRLRQLEKLHRQHKSLNAAASSPPPSSSPSKMSDDPLPRGAVDDWSAARDEVIRRLRILKHPATLFGEDDAGRLRRLQTVIESGPIETEEELADGQTNDFLRDIHNLRREQKAGTAVAKREGGAGTAEKSPDTDTDSIMAKGNFEDLCDEDKIQIFFTRLLGDWGQEVAEMPDAEKRTAKGKSAVATFNQCDRYLNPMFKLCRKKALPGDIRQALIRVTQCCRRRDYLAATDEYIKLAIGNAPWPIGVTMVGIHERSAHEKICANSIAHVMHNETTRKYLQSVKRLMTFCQRRYPTDPSRSSEFNSLANGSDLQSLLAENRSSSAKKMAVKERPTLVSAA</sequence>
<dbReference type="GO" id="GO:0005682">
    <property type="term" value="C:U5 snRNP"/>
    <property type="evidence" value="ECO:0007669"/>
    <property type="project" value="TreeGrafter"/>
</dbReference>
<dbReference type="PANTHER" id="PTHR13007">
    <property type="entry name" value="PRE-MRNA SPLICING FACTOR-RELATED"/>
    <property type="match status" value="1"/>
</dbReference>
<feature type="region of interest" description="Disordered" evidence="8">
    <location>
        <begin position="356"/>
        <end position="375"/>
    </location>
</feature>
<feature type="region of interest" description="Disordered" evidence="8">
    <location>
        <begin position="41"/>
        <end position="77"/>
    </location>
</feature>
<evidence type="ECO:0000256" key="8">
    <source>
        <dbReference type="SAM" id="MobiDB-lite"/>
    </source>
</evidence>
<evidence type="ECO:0000256" key="2">
    <source>
        <dbReference type="ARBA" id="ARBA00008137"/>
    </source>
</evidence>
<dbReference type="SMART" id="SM00500">
    <property type="entry name" value="SFM"/>
    <property type="match status" value="1"/>
</dbReference>
<comment type="caution">
    <text evidence="10">The sequence shown here is derived from an EMBL/GenBank/DDBJ whole genome shotgun (WGS) entry which is preliminary data.</text>
</comment>
<keyword evidence="7" id="KW-0539">Nucleus</keyword>
<dbReference type="AlphaFoldDB" id="A0A8J5LGL9"/>
<feature type="compositionally biased region" description="Basic and acidic residues" evidence="8">
    <location>
        <begin position="146"/>
        <end position="157"/>
    </location>
</feature>
<evidence type="ECO:0000256" key="7">
    <source>
        <dbReference type="ARBA" id="ARBA00023242"/>
    </source>
</evidence>
<evidence type="ECO:0000256" key="5">
    <source>
        <dbReference type="ARBA" id="ARBA00022728"/>
    </source>
</evidence>
<organism evidence="10 11">
    <name type="scientific">Zingiber officinale</name>
    <name type="common">Ginger</name>
    <name type="synonym">Amomum zingiber</name>
    <dbReference type="NCBI Taxonomy" id="94328"/>
    <lineage>
        <taxon>Eukaryota</taxon>
        <taxon>Viridiplantae</taxon>
        <taxon>Streptophyta</taxon>
        <taxon>Embryophyta</taxon>
        <taxon>Tracheophyta</taxon>
        <taxon>Spermatophyta</taxon>
        <taxon>Magnoliopsida</taxon>
        <taxon>Liliopsida</taxon>
        <taxon>Zingiberales</taxon>
        <taxon>Zingiberaceae</taxon>
        <taxon>Zingiber</taxon>
    </lineage>
</organism>
<dbReference type="InterPro" id="IPR004098">
    <property type="entry name" value="Prp18"/>
</dbReference>
<dbReference type="EMBL" id="JACMSC010000007">
    <property type="protein sequence ID" value="KAG6514607.1"/>
    <property type="molecule type" value="Genomic_DNA"/>
</dbReference>
<evidence type="ECO:0000256" key="6">
    <source>
        <dbReference type="ARBA" id="ARBA00023187"/>
    </source>
</evidence>
<keyword evidence="4" id="KW-0507">mRNA processing</keyword>
<dbReference type="GO" id="GO:0071021">
    <property type="term" value="C:U2-type post-spliceosomal complex"/>
    <property type="evidence" value="ECO:0007669"/>
    <property type="project" value="TreeGrafter"/>
</dbReference>
<accession>A0A8J5LGL9</accession>
<keyword evidence="11" id="KW-1185">Reference proteome</keyword>
<proteinExistence type="inferred from homology"/>
<dbReference type="GO" id="GO:0046540">
    <property type="term" value="C:U4/U6 x U5 tri-snRNP complex"/>
    <property type="evidence" value="ECO:0007669"/>
    <property type="project" value="TreeGrafter"/>
</dbReference>
<evidence type="ECO:0000313" key="11">
    <source>
        <dbReference type="Proteomes" id="UP000734854"/>
    </source>
</evidence>
<reference evidence="10 11" key="1">
    <citation type="submission" date="2020-08" db="EMBL/GenBank/DDBJ databases">
        <title>Plant Genome Project.</title>
        <authorList>
            <person name="Zhang R.-G."/>
        </authorList>
    </citation>
    <scope>NUCLEOTIDE SEQUENCE [LARGE SCALE GENOMIC DNA]</scope>
    <source>
        <tissue evidence="10">Rhizome</tissue>
    </source>
</reference>
<dbReference type="InterPro" id="IPR014906">
    <property type="entry name" value="PRP4-like"/>
</dbReference>
<evidence type="ECO:0000256" key="4">
    <source>
        <dbReference type="ARBA" id="ARBA00022664"/>
    </source>
</evidence>
<dbReference type="Proteomes" id="UP000734854">
    <property type="component" value="Unassembled WGS sequence"/>
</dbReference>
<protein>
    <recommendedName>
        <fullName evidence="3">Pre-mRNA-splicing factor 18</fullName>
    </recommendedName>
</protein>
<name>A0A8J5LGL9_ZINOF</name>
<keyword evidence="5" id="KW-0747">Spliceosome</keyword>
<evidence type="ECO:0000313" key="10">
    <source>
        <dbReference type="EMBL" id="KAG6514607.1"/>
    </source>
</evidence>
<comment type="subcellular location">
    <subcellularLocation>
        <location evidence="1">Nucleus</location>
    </subcellularLocation>
</comment>
<dbReference type="InterPro" id="IPR039979">
    <property type="entry name" value="PRPF18"/>
</dbReference>
<evidence type="ECO:0000259" key="9">
    <source>
        <dbReference type="SMART" id="SM00500"/>
    </source>
</evidence>